<sequence length="189" mass="22324">MTVVNKIEKSGSFIDQLWNQAIQKIDDWDEGENFREEVLLQSSKRLAENVKQNQTNVSELINQITKELFELEEMSREQLLTSTTGLHNLTLLNSFEEINNQVDQIKNLSSEFLTSPLDNLLKGNYSETIKNTLDKYIEHRRNYRNLYVKNIKETFSIIKKNQITFLNFLTKPFENVFFPLNKYMVFSNE</sequence>
<dbReference type="AlphaFoldDB" id="A0A6H1P2E3"/>
<protein>
    <submittedName>
        <fullName evidence="1">Uncharacterized protein</fullName>
    </submittedName>
</protein>
<dbReference type="EMBL" id="CP051128">
    <property type="protein sequence ID" value="QIZ07764.1"/>
    <property type="molecule type" value="Genomic_DNA"/>
</dbReference>
<name>A0A6H1P2E3_PRIMG</name>
<organism evidence="1 2">
    <name type="scientific">Priestia megaterium</name>
    <name type="common">Bacillus megaterium</name>
    <dbReference type="NCBI Taxonomy" id="1404"/>
    <lineage>
        <taxon>Bacteria</taxon>
        <taxon>Bacillati</taxon>
        <taxon>Bacillota</taxon>
        <taxon>Bacilli</taxon>
        <taxon>Bacillales</taxon>
        <taxon>Bacillaceae</taxon>
        <taxon>Priestia</taxon>
    </lineage>
</organism>
<proteinExistence type="predicted"/>
<accession>A0A6H1P2E3</accession>
<evidence type="ECO:0000313" key="1">
    <source>
        <dbReference type="EMBL" id="QIZ07764.1"/>
    </source>
</evidence>
<reference evidence="1 2" key="2">
    <citation type="submission" date="2020-04" db="EMBL/GenBank/DDBJ databases">
        <authorList>
            <person name="Fomenkov A."/>
            <person name="Anton B.P."/>
            <person name="Roberts R.J."/>
        </authorList>
    </citation>
    <scope>NUCLEOTIDE SEQUENCE [LARGE SCALE GENOMIC DNA]</scope>
    <source>
        <strain evidence="1 2">S2</strain>
    </source>
</reference>
<gene>
    <name evidence="1" type="ORF">HFZ78_14380</name>
</gene>
<evidence type="ECO:0000313" key="2">
    <source>
        <dbReference type="Proteomes" id="UP000501868"/>
    </source>
</evidence>
<dbReference type="Proteomes" id="UP000501868">
    <property type="component" value="Chromosome"/>
</dbReference>
<reference evidence="1 2" key="1">
    <citation type="submission" date="2020-04" db="EMBL/GenBank/DDBJ databases">
        <title>Genome-Wide Identification of 5-Methylcytosine Sites in Bacterial Genomes By High-Throughput Sequencing of MspJI Restriction Fragments.</title>
        <authorList>
            <person name="Wu V."/>
        </authorList>
    </citation>
    <scope>NUCLEOTIDE SEQUENCE [LARGE SCALE GENOMIC DNA]</scope>
    <source>
        <strain evidence="1 2">S2</strain>
    </source>
</reference>